<gene>
    <name evidence="9" type="ORF">SI7747_09011662</name>
</gene>
<protein>
    <recommendedName>
        <fullName evidence="8">SAM-dependent MTase RsmB/NOP-type domain-containing protein</fullName>
    </recommendedName>
</protein>
<feature type="binding site" evidence="6">
    <location>
        <position position="350"/>
    </location>
    <ligand>
        <name>S-adenosyl-L-methionine</name>
        <dbReference type="ChEBI" id="CHEBI:59789"/>
    </ligand>
</feature>
<keyword evidence="3 6" id="KW-0808">Transferase</keyword>
<dbReference type="SUPFAM" id="SSF88697">
    <property type="entry name" value="PUA domain-like"/>
    <property type="match status" value="1"/>
</dbReference>
<keyword evidence="2 6" id="KW-0489">Methyltransferase</keyword>
<dbReference type="Gene3D" id="3.40.50.150">
    <property type="entry name" value="Vaccinia Virus protein VP39"/>
    <property type="match status" value="1"/>
</dbReference>
<dbReference type="PROSITE" id="PS01153">
    <property type="entry name" value="NOL1_NOP2_SUN"/>
    <property type="match status" value="1"/>
</dbReference>
<feature type="domain" description="SAM-dependent MTase RsmB/NOP-type" evidence="8">
    <location>
        <begin position="190"/>
        <end position="583"/>
    </location>
</feature>
<feature type="region of interest" description="Disordered" evidence="7">
    <location>
        <begin position="397"/>
        <end position="433"/>
    </location>
</feature>
<evidence type="ECO:0000256" key="1">
    <source>
        <dbReference type="ARBA" id="ARBA00007494"/>
    </source>
</evidence>
<feature type="binding site" evidence="6">
    <location>
        <begin position="299"/>
        <end position="305"/>
    </location>
    <ligand>
        <name>S-adenosyl-L-methionine</name>
        <dbReference type="ChEBI" id="CHEBI:59789"/>
    </ligand>
</feature>
<sequence length="587" mass="64518">MDSPPSEFSGRYFYNPTLRWNRQVEEYFINAYGADHFARISRALTHPSSYSCVRVNFLRSTRDVVIEKLTSILNGINFRSSSDLTCMGRNSATAEVDHEIQLPSPNGLPRDGDIFKKHLSIDKCQLPGLDYVFFVKGSGPHVMQCRDLLVQPLKEVIVSRKCAEAVLRGAQVFVPGVLACSSHVEKGDVVAVSVAVEQPRPDGEWGVGITRGTVLQGLQSDPHYHERNGLYIGQGVAMMSRAGIFRVSEGTAVEMSNRIYNLPSFHDILKGEIFLQNLPSIITAHALDPHEGERILDMCAAPGGKTTAIATLMRDRGEVIALDRSHNKVIAIVKLAEEMGLTCIRAYKLDARKSVQKKDSTEVASTNSRPEISCNNVDDSKLMGNERYNTGLTITECEGDREPSQGPYSGEIGIRKSSKLRNGRGRSNSGGGRVKCSSGFLPSSFDRVLLDAPCSALGLRPRLFAGEETMETLRNHAKYQRTMFDQAVQLVRSGGVVVYSTCTINPGENEALVRYALDTYKFLSLAPQHPRIGGPGLVGGCELFNGKLTEDWLTEAESELVQRFDPSSSLDTIGFFIAKFSVGRKDA</sequence>
<feature type="binding site" evidence="6">
    <location>
        <position position="323"/>
    </location>
    <ligand>
        <name>S-adenosyl-L-methionine</name>
        <dbReference type="ChEBI" id="CHEBI:59789"/>
    </ligand>
</feature>
<evidence type="ECO:0000256" key="4">
    <source>
        <dbReference type="ARBA" id="ARBA00022691"/>
    </source>
</evidence>
<dbReference type="Pfam" id="PF01189">
    <property type="entry name" value="Methyltr_RsmB-F"/>
    <property type="match status" value="2"/>
</dbReference>
<dbReference type="PANTHER" id="PTHR22807">
    <property type="entry name" value="NOP2 YEAST -RELATED NOL1/NOP2/FMU SUN DOMAIN-CONTAINING"/>
    <property type="match status" value="1"/>
</dbReference>
<feature type="binding site" evidence="6">
    <location>
        <position position="451"/>
    </location>
    <ligand>
        <name>S-adenosyl-L-methionine</name>
        <dbReference type="ChEBI" id="CHEBI:59789"/>
    </ligand>
</feature>
<dbReference type="InterPro" id="IPR002478">
    <property type="entry name" value="PUA"/>
</dbReference>
<evidence type="ECO:0000313" key="10">
    <source>
        <dbReference type="Proteomes" id="UP001189122"/>
    </source>
</evidence>
<evidence type="ECO:0000256" key="6">
    <source>
        <dbReference type="PROSITE-ProRule" id="PRU01023"/>
    </source>
</evidence>
<dbReference type="EMBL" id="CACRZD030000009">
    <property type="protein sequence ID" value="CAA6665273.1"/>
    <property type="molecule type" value="Genomic_DNA"/>
</dbReference>
<dbReference type="AlphaFoldDB" id="A0A7I8J794"/>
<dbReference type="PRINTS" id="PR02008">
    <property type="entry name" value="RCMTFAMILY"/>
</dbReference>
<keyword evidence="10" id="KW-1185">Reference proteome</keyword>
<evidence type="ECO:0000256" key="5">
    <source>
        <dbReference type="ARBA" id="ARBA00022884"/>
    </source>
</evidence>
<evidence type="ECO:0000256" key="3">
    <source>
        <dbReference type="ARBA" id="ARBA00022679"/>
    </source>
</evidence>
<dbReference type="SUPFAM" id="SSF53335">
    <property type="entry name" value="S-adenosyl-L-methionine-dependent methyltransferases"/>
    <property type="match status" value="1"/>
</dbReference>
<dbReference type="InterPro" id="IPR029063">
    <property type="entry name" value="SAM-dependent_MTases_sf"/>
</dbReference>
<organism evidence="9">
    <name type="scientific">Spirodela intermedia</name>
    <name type="common">Intermediate duckweed</name>
    <dbReference type="NCBI Taxonomy" id="51605"/>
    <lineage>
        <taxon>Eukaryota</taxon>
        <taxon>Viridiplantae</taxon>
        <taxon>Streptophyta</taxon>
        <taxon>Embryophyta</taxon>
        <taxon>Tracheophyta</taxon>
        <taxon>Spermatophyta</taxon>
        <taxon>Magnoliopsida</taxon>
        <taxon>Liliopsida</taxon>
        <taxon>Araceae</taxon>
        <taxon>Lemnoideae</taxon>
        <taxon>Spirodela</taxon>
    </lineage>
</organism>
<keyword evidence="5 6" id="KW-0694">RNA-binding</keyword>
<dbReference type="EMBL" id="LR743596">
    <property type="protein sequence ID" value="CAA2625941.1"/>
    <property type="molecule type" value="Genomic_DNA"/>
</dbReference>
<evidence type="ECO:0000313" key="9">
    <source>
        <dbReference type="EMBL" id="CAA2625941.1"/>
    </source>
</evidence>
<dbReference type="InterPro" id="IPR018314">
    <property type="entry name" value="RsmB/NOL1/NOP2-like_CS"/>
</dbReference>
<feature type="region of interest" description="Disordered" evidence="7">
    <location>
        <begin position="356"/>
        <end position="378"/>
    </location>
</feature>
<dbReference type="GO" id="GO:0008173">
    <property type="term" value="F:RNA methyltransferase activity"/>
    <property type="evidence" value="ECO:0007669"/>
    <property type="project" value="InterPro"/>
</dbReference>
<dbReference type="Gene3D" id="2.30.130.10">
    <property type="entry name" value="PUA domain"/>
    <property type="match status" value="1"/>
</dbReference>
<feature type="active site" description="Nucleophile" evidence="6">
    <location>
        <position position="502"/>
    </location>
</feature>
<dbReference type="InterPro" id="IPR001678">
    <property type="entry name" value="MeTrfase_RsmB-F_NOP2_dom"/>
</dbReference>
<dbReference type="PROSITE" id="PS51686">
    <property type="entry name" value="SAM_MT_RSMB_NOP"/>
    <property type="match status" value="1"/>
</dbReference>
<dbReference type="InterPro" id="IPR023267">
    <property type="entry name" value="RCMT"/>
</dbReference>
<dbReference type="InterPro" id="IPR049560">
    <property type="entry name" value="MeTrfase_RsmB-F_NOP2_cat"/>
</dbReference>
<dbReference type="GO" id="GO:0001510">
    <property type="term" value="P:RNA methylation"/>
    <property type="evidence" value="ECO:0007669"/>
    <property type="project" value="InterPro"/>
</dbReference>
<dbReference type="InterPro" id="IPR015947">
    <property type="entry name" value="PUA-like_sf"/>
</dbReference>
<dbReference type="PROSITE" id="PS50890">
    <property type="entry name" value="PUA"/>
    <property type="match status" value="1"/>
</dbReference>
<keyword evidence="4 6" id="KW-0949">S-adenosyl-L-methionine</keyword>
<dbReference type="Proteomes" id="UP001189122">
    <property type="component" value="Unassembled WGS sequence"/>
</dbReference>
<dbReference type="Pfam" id="PF01472">
    <property type="entry name" value="PUA"/>
    <property type="match status" value="1"/>
</dbReference>
<evidence type="ECO:0000256" key="2">
    <source>
        <dbReference type="ARBA" id="ARBA00022603"/>
    </source>
</evidence>
<dbReference type="GO" id="GO:0003723">
    <property type="term" value="F:RNA binding"/>
    <property type="evidence" value="ECO:0007669"/>
    <property type="project" value="UniProtKB-UniRule"/>
</dbReference>
<evidence type="ECO:0000259" key="8">
    <source>
        <dbReference type="PROSITE" id="PS51686"/>
    </source>
</evidence>
<dbReference type="CDD" id="cd21150">
    <property type="entry name" value="PUA_NSun6-like"/>
    <property type="match status" value="1"/>
</dbReference>
<evidence type="ECO:0000256" key="7">
    <source>
        <dbReference type="SAM" id="MobiDB-lite"/>
    </source>
</evidence>
<comment type="similarity">
    <text evidence="1 6">Belongs to the class I-like SAM-binding methyltransferase superfamily. RsmB/NOP family.</text>
</comment>
<name>A0A7I8J794_SPIIN</name>
<dbReference type="InterPro" id="IPR036974">
    <property type="entry name" value="PUA_sf"/>
</dbReference>
<feature type="compositionally biased region" description="Polar residues" evidence="7">
    <location>
        <begin position="362"/>
        <end position="377"/>
    </location>
</feature>
<proteinExistence type="inferred from homology"/>
<dbReference type="PANTHER" id="PTHR22807:SF34">
    <property type="entry name" value="TRNA (CYTOSINE(72)-C(5))-METHYLTRANSFERASE NSUN6"/>
    <property type="match status" value="1"/>
</dbReference>
<reference evidence="9 10" key="1">
    <citation type="submission" date="2019-12" db="EMBL/GenBank/DDBJ databases">
        <authorList>
            <person name="Scholz U."/>
            <person name="Mascher M."/>
            <person name="Fiebig A."/>
        </authorList>
    </citation>
    <scope>NUCLEOTIDE SEQUENCE</scope>
</reference>
<accession>A0A7I8J794</accession>